<comment type="caution">
    <text evidence="1">The sequence shown here is derived from an EMBL/GenBank/DDBJ whole genome shotgun (WGS) entry which is preliminary data.</text>
</comment>
<dbReference type="AlphaFoldDB" id="A0A419T1A6"/>
<organism evidence="1 2">
    <name type="scientific">Thermohalobacter berrensis</name>
    <dbReference type="NCBI Taxonomy" id="99594"/>
    <lineage>
        <taxon>Bacteria</taxon>
        <taxon>Bacillati</taxon>
        <taxon>Bacillota</taxon>
        <taxon>Tissierellia</taxon>
        <taxon>Tissierellales</taxon>
        <taxon>Thermohalobacteraceae</taxon>
        <taxon>Thermohalobacter</taxon>
    </lineage>
</organism>
<evidence type="ECO:0000313" key="2">
    <source>
        <dbReference type="Proteomes" id="UP000284177"/>
    </source>
</evidence>
<dbReference type="PANTHER" id="PTHR30383">
    <property type="entry name" value="THIOESTERASE 1/PROTEASE 1/LYSOPHOSPHOLIPASE L1"/>
    <property type="match status" value="1"/>
</dbReference>
<dbReference type="EMBL" id="MCIB01000023">
    <property type="protein sequence ID" value="RKD31209.1"/>
    <property type="molecule type" value="Genomic_DNA"/>
</dbReference>
<accession>A0A419T1A6</accession>
<proteinExistence type="predicted"/>
<dbReference type="OrthoDB" id="9777593at2"/>
<dbReference type="InterPro" id="IPR036514">
    <property type="entry name" value="SGNH_hydro_sf"/>
</dbReference>
<dbReference type="InterPro" id="IPR051532">
    <property type="entry name" value="Ester_Hydrolysis_Enzymes"/>
</dbReference>
<evidence type="ECO:0000313" key="1">
    <source>
        <dbReference type="EMBL" id="RKD31209.1"/>
    </source>
</evidence>
<sequence length="243" mass="27696">MKKKILYVGDSITEGISGVNYVKYIEKEFPNYLHINQGLGGDTLLGISNRLMSLLENEEFNYIVFEAGHNDIIIPYFEKQGLLLKMTAKKLRSRGSIPTDINNFKEVLENKMREIKKITNAEIILTTLSCIGEVLNSDLNNKRAVINRSIKEVAKKYKCKIANVGDAFDEKLRRVDSGNYLLGGFYKLMLIDPIFSKKNKWAEKISRHRKLYLTIDGVHINGEGAKIYANEIIETLRGCPDFV</sequence>
<dbReference type="Pfam" id="PF00657">
    <property type="entry name" value="Lipase_GDSL"/>
    <property type="match status" value="1"/>
</dbReference>
<gene>
    <name evidence="1" type="ORF">BET03_03520</name>
</gene>
<name>A0A419T1A6_9FIRM</name>
<reference evidence="1 2" key="1">
    <citation type="submission" date="2016-08" db="EMBL/GenBank/DDBJ databases">
        <title>Novel Firmicutes and Novel Genomes.</title>
        <authorList>
            <person name="Poppleton D.I."/>
            <person name="Gribaldo S."/>
        </authorList>
    </citation>
    <scope>NUCLEOTIDE SEQUENCE [LARGE SCALE GENOMIC DNA]</scope>
    <source>
        <strain evidence="1 2">CTT3</strain>
    </source>
</reference>
<dbReference type="SUPFAM" id="SSF52266">
    <property type="entry name" value="SGNH hydrolase"/>
    <property type="match status" value="1"/>
</dbReference>
<keyword evidence="2" id="KW-1185">Reference proteome</keyword>
<dbReference type="Gene3D" id="3.40.50.1110">
    <property type="entry name" value="SGNH hydrolase"/>
    <property type="match status" value="1"/>
</dbReference>
<dbReference type="InterPro" id="IPR001087">
    <property type="entry name" value="GDSL"/>
</dbReference>
<dbReference type="Proteomes" id="UP000284177">
    <property type="component" value="Unassembled WGS sequence"/>
</dbReference>
<protein>
    <submittedName>
        <fullName evidence="1">Uncharacterized protein</fullName>
    </submittedName>
</protein>
<dbReference type="RefSeq" id="WP_120169589.1">
    <property type="nucleotide sequence ID" value="NZ_MCIB01000023.1"/>
</dbReference>